<feature type="compositionally biased region" description="Low complexity" evidence="1">
    <location>
        <begin position="163"/>
        <end position="174"/>
    </location>
</feature>
<gene>
    <name evidence="2" type="ORF">MANT1106_LOCUS7498</name>
</gene>
<feature type="region of interest" description="Disordered" evidence="1">
    <location>
        <begin position="570"/>
        <end position="595"/>
    </location>
</feature>
<dbReference type="EMBL" id="HBFC01012871">
    <property type="protein sequence ID" value="CAD8704816.1"/>
    <property type="molecule type" value="Transcribed_RNA"/>
</dbReference>
<feature type="compositionally biased region" description="Basic and acidic residues" evidence="1">
    <location>
        <begin position="223"/>
        <end position="232"/>
    </location>
</feature>
<dbReference type="AlphaFoldDB" id="A0A7S0SEK0"/>
<feature type="region of interest" description="Disordered" evidence="1">
    <location>
        <begin position="144"/>
        <end position="186"/>
    </location>
</feature>
<protein>
    <submittedName>
        <fullName evidence="2">Uncharacterized protein</fullName>
    </submittedName>
</protein>
<evidence type="ECO:0000256" key="1">
    <source>
        <dbReference type="SAM" id="MobiDB-lite"/>
    </source>
</evidence>
<feature type="compositionally biased region" description="Basic residues" evidence="1">
    <location>
        <begin position="48"/>
        <end position="58"/>
    </location>
</feature>
<feature type="region of interest" description="Disordered" evidence="1">
    <location>
        <begin position="1"/>
        <end position="94"/>
    </location>
</feature>
<organism evidence="2">
    <name type="scientific">Mantoniella antarctica</name>
    <dbReference type="NCBI Taxonomy" id="81844"/>
    <lineage>
        <taxon>Eukaryota</taxon>
        <taxon>Viridiplantae</taxon>
        <taxon>Chlorophyta</taxon>
        <taxon>Mamiellophyceae</taxon>
        <taxon>Mamiellales</taxon>
        <taxon>Mamiellaceae</taxon>
        <taxon>Mantoniella</taxon>
    </lineage>
</organism>
<feature type="compositionally biased region" description="Acidic residues" evidence="1">
    <location>
        <begin position="150"/>
        <end position="162"/>
    </location>
</feature>
<reference evidence="2" key="1">
    <citation type="submission" date="2021-01" db="EMBL/GenBank/DDBJ databases">
        <authorList>
            <person name="Corre E."/>
            <person name="Pelletier E."/>
            <person name="Niang G."/>
            <person name="Scheremetjew M."/>
            <person name="Finn R."/>
            <person name="Kale V."/>
            <person name="Holt S."/>
            <person name="Cochrane G."/>
            <person name="Meng A."/>
            <person name="Brown T."/>
            <person name="Cohen L."/>
        </authorList>
    </citation>
    <scope>NUCLEOTIDE SEQUENCE</scope>
    <source>
        <strain evidence="2">SL-175</strain>
    </source>
</reference>
<name>A0A7S0SEK0_9CHLO</name>
<feature type="region of interest" description="Disordered" evidence="1">
    <location>
        <begin position="1174"/>
        <end position="1198"/>
    </location>
</feature>
<accession>A0A7S0SEK0</accession>
<feature type="region of interest" description="Disordered" evidence="1">
    <location>
        <begin position="514"/>
        <end position="553"/>
    </location>
</feature>
<evidence type="ECO:0000313" key="2">
    <source>
        <dbReference type="EMBL" id="CAD8704816.1"/>
    </source>
</evidence>
<proteinExistence type="predicted"/>
<feature type="compositionally biased region" description="Acidic residues" evidence="1">
    <location>
        <begin position="526"/>
        <end position="541"/>
    </location>
</feature>
<sequence>MSRGTRGNRVVLSPQLESTTQEAVGEGPDRVLAADTTRTPVAAEQAKGRGRPTGRKKNGANNSWGPKRKPAEQPPGPGASDGAAPAPPRSRLTAWFTPGIPHGLLNSVSEVVDVEKLRRLRSDDLKEMVSNFMRLTNVFASLSTDNNEASGDEGYADDDEAGDAGAAGEADAAGDPGGAGNAEAGDVGYAGDAEAAEVRTNCRGEKAASAPSRRTVRARAKKPLHEVSDTQRSRHVRERGAGIVELAGGEAGVVDLLFEVLILESNKKTLRALVQKLREDDALPIGIFPTEVAPKVMAVDVAVAMIGHLRLSDERYARLRDYMKQGEWDLLPLLASVRAARVLIHEPLQRIRGIQDGACLVDPVGILQRDFQHYIDLGLLRPGPEGMGTVMWSSDALGNVTPCVEVGVAVRFSVDGFTVSRQGGDNEPHTAGGLAVCTLGDAYIKDPNSPDRLRPTIKLVGGEEDALDPVRHMFTKQLVVDADFKDGVMQVGPMRVPPPGTAALTLRPSEVATHRPSDLWAKDGIDAGDSDADADAGDSDGDEGHTAATFATHRNNILRRRMAARVDMMDDEHPAPGAGAGAGEAAGAAPVGGAASTAGTLETDLFQNIVPHGFLAAVLEASEVEAEAEASKHKVYTWRGGRPHPRRPSVAHLHPPAVPAPLALQAGHRAEQAAAQQAAAEEEARAAAAGEYTAPDTESAATLAATTEANEEAATALIAKDAAKEELRTARSASKVAKSSAAKAVKAAKQAKAPAKAAADAAVEATGELAKIAIKTVTGATKKAKDATSLHAEAVSKVESLAPPPGPPTRSEGELALCVSVLVLLVGDEKWQFQALGRGCAGHQRSYHCMCSLQCRKNRTDGDLGLQNQIPQDVTLAPAETMTTMEEYKYCHSVFKMGKSEWCKLMNVQLPGKGSDNGKFDEEDWKEAHRGQEALPHFINVPEYCWFGVEGLHLCINNGNHDADYLETLAIEIGIGKERYAEHVASIIGPRPMMKYTGGMVWKFYNSIDTILRVFDTDDEEEEHFGLAGRLRHYLSERRWAMGVCYAVNPSAESIREFTGLGGGGSRIVRLAEFHRDNFPDHKWNNYDHKLYRHAWFYLIRFGSIGRFTSSYLEHANRLWKAADLSGVAGAGGKGGLMKSEKAMNFVVVRNAPTVVALRKYSGGRRGKYRLTGVKRPREETAATMAKRTRQGLGGTSG</sequence>
<feature type="region of interest" description="Disordered" evidence="1">
    <location>
        <begin position="200"/>
        <end position="235"/>
    </location>
</feature>
<feature type="compositionally biased region" description="Basic and acidic residues" evidence="1">
    <location>
        <begin position="514"/>
        <end position="525"/>
    </location>
</feature>
<feature type="compositionally biased region" description="Low complexity" evidence="1">
    <location>
        <begin position="585"/>
        <end position="595"/>
    </location>
</feature>